<comment type="caution">
    <text evidence="2">The sequence shown here is derived from an EMBL/GenBank/DDBJ whole genome shotgun (WGS) entry which is preliminary data.</text>
</comment>
<dbReference type="Proteomes" id="UP001153076">
    <property type="component" value="Unassembled WGS sequence"/>
</dbReference>
<keyword evidence="1" id="KW-0472">Membrane</keyword>
<keyword evidence="1" id="KW-1133">Transmembrane helix</keyword>
<keyword evidence="1" id="KW-0812">Transmembrane</keyword>
<sequence>MNVKKTSPQSCRSTNGESSRTIHVTNVPLRRWPMGLRTSVCGLGLDFSVSVVQIGRPPPSRIPLGNRTPPTCSSVKAESTGASHAANAPLRRRRVSVRAFVVMVLLYFLAWFGFGGLEGRRRKKAVSRRLRRRGVLYIRHSSITDLMVEICF</sequence>
<evidence type="ECO:0000256" key="1">
    <source>
        <dbReference type="SAM" id="Phobius"/>
    </source>
</evidence>
<name>A0A9Q1K1J0_9CARY</name>
<gene>
    <name evidence="2" type="ORF">Cgig2_033536</name>
</gene>
<accession>A0A9Q1K1J0</accession>
<evidence type="ECO:0008006" key="4">
    <source>
        <dbReference type="Google" id="ProtNLM"/>
    </source>
</evidence>
<proteinExistence type="predicted"/>
<reference evidence="2" key="1">
    <citation type="submission" date="2022-04" db="EMBL/GenBank/DDBJ databases">
        <title>Carnegiea gigantea Genome sequencing and assembly v2.</title>
        <authorList>
            <person name="Copetti D."/>
            <person name="Sanderson M.J."/>
            <person name="Burquez A."/>
            <person name="Wojciechowski M.F."/>
        </authorList>
    </citation>
    <scope>NUCLEOTIDE SEQUENCE</scope>
    <source>
        <strain evidence="2">SGP5-SGP5p</strain>
        <tissue evidence="2">Aerial part</tissue>
    </source>
</reference>
<evidence type="ECO:0000313" key="3">
    <source>
        <dbReference type="Proteomes" id="UP001153076"/>
    </source>
</evidence>
<evidence type="ECO:0000313" key="2">
    <source>
        <dbReference type="EMBL" id="KAJ8434814.1"/>
    </source>
</evidence>
<organism evidence="2 3">
    <name type="scientific">Carnegiea gigantea</name>
    <dbReference type="NCBI Taxonomy" id="171969"/>
    <lineage>
        <taxon>Eukaryota</taxon>
        <taxon>Viridiplantae</taxon>
        <taxon>Streptophyta</taxon>
        <taxon>Embryophyta</taxon>
        <taxon>Tracheophyta</taxon>
        <taxon>Spermatophyta</taxon>
        <taxon>Magnoliopsida</taxon>
        <taxon>eudicotyledons</taxon>
        <taxon>Gunneridae</taxon>
        <taxon>Pentapetalae</taxon>
        <taxon>Caryophyllales</taxon>
        <taxon>Cactineae</taxon>
        <taxon>Cactaceae</taxon>
        <taxon>Cactoideae</taxon>
        <taxon>Echinocereeae</taxon>
        <taxon>Carnegiea</taxon>
    </lineage>
</organism>
<feature type="transmembrane region" description="Helical" evidence="1">
    <location>
        <begin position="95"/>
        <end position="114"/>
    </location>
</feature>
<protein>
    <recommendedName>
        <fullName evidence="4">Transmembrane protein</fullName>
    </recommendedName>
</protein>
<dbReference type="AlphaFoldDB" id="A0A9Q1K1J0"/>
<dbReference type="EMBL" id="JAKOGI010000449">
    <property type="protein sequence ID" value="KAJ8434814.1"/>
    <property type="molecule type" value="Genomic_DNA"/>
</dbReference>
<keyword evidence="3" id="KW-1185">Reference proteome</keyword>